<reference evidence="5" key="1">
    <citation type="submission" date="2017-06" db="EMBL/GenBank/DDBJ databases">
        <title>Genome analysis of Fimbriiglobus ruber SP5, the first member of the order Planctomycetales with confirmed chitinolytic capability.</title>
        <authorList>
            <person name="Ravin N.V."/>
            <person name="Rakitin A.L."/>
            <person name="Ivanova A.A."/>
            <person name="Beletsky A.V."/>
            <person name="Kulichevskaya I.S."/>
            <person name="Mardanov A.V."/>
            <person name="Dedysh S.N."/>
        </authorList>
    </citation>
    <scope>NUCLEOTIDE SEQUENCE [LARGE SCALE GENOMIC DNA]</scope>
    <source>
        <strain evidence="5">SP5</strain>
    </source>
</reference>
<feature type="region of interest" description="Disordered" evidence="2">
    <location>
        <begin position="70"/>
        <end position="89"/>
    </location>
</feature>
<dbReference type="AlphaFoldDB" id="A0A225DXP7"/>
<keyword evidence="5" id="KW-1185">Reference proteome</keyword>
<sequence>MADAHEPIATGLLGLHALTALHPGAGTAPGQVDLPVQRERHTGWPNIAGSSLKGILRDTCREQISRDGDLDKLDRHDDKPAQLAERKGTAREKANNTLRLNELFGPPTAGSSEFAGAVSITDARLLAYPVRSLKGVFAWVTCPEAVERFARDTRMAGTSAPTIPPTKDLKPQEAMVPPGCPCLIDGKHLLLEEFRLAVVSGDPSPWATWVASHLLPTTPDYAATRARFAKHLVVAHDDDFTHFVKYATEVTARIGLDYETKTVKSGALFYQEFLPTESLFYSVVLVNRARTRRENGPAPSSGKALLANLTGMLQQVPVLQIGGDETTGKGYCSVRLNTGDK</sequence>
<protein>
    <submittedName>
        <fullName evidence="4">CRISPR-associated RAMP Cmr4</fullName>
    </submittedName>
</protein>
<evidence type="ECO:0000259" key="3">
    <source>
        <dbReference type="Pfam" id="PF03787"/>
    </source>
</evidence>
<dbReference type="EMBL" id="NIDE01000007">
    <property type="protein sequence ID" value="OWK41125.1"/>
    <property type="molecule type" value="Genomic_DNA"/>
</dbReference>
<feature type="domain" description="CRISPR type III-associated protein" evidence="3">
    <location>
        <begin position="15"/>
        <end position="333"/>
    </location>
</feature>
<dbReference type="NCBIfam" id="TIGR02580">
    <property type="entry name" value="cas_RAMP_Cmr4"/>
    <property type="match status" value="1"/>
</dbReference>
<proteinExistence type="predicted"/>
<accession>A0A225DXP7</accession>
<dbReference type="InterPro" id="IPR013410">
    <property type="entry name" value="CRISPR-assoc_RAMP_Cmr4"/>
</dbReference>
<evidence type="ECO:0000256" key="1">
    <source>
        <dbReference type="ARBA" id="ARBA00023118"/>
    </source>
</evidence>
<dbReference type="PANTHER" id="PTHR36700">
    <property type="entry name" value="CRISPR SYSTEM CMR SUBUNIT CMR4"/>
    <property type="match status" value="1"/>
</dbReference>
<evidence type="ECO:0000313" key="4">
    <source>
        <dbReference type="EMBL" id="OWK41125.1"/>
    </source>
</evidence>
<dbReference type="RefSeq" id="WP_088256071.1">
    <property type="nucleotide sequence ID" value="NZ_NIDE01000007.1"/>
</dbReference>
<keyword evidence="1" id="KW-0051">Antiviral defense</keyword>
<evidence type="ECO:0000313" key="5">
    <source>
        <dbReference type="Proteomes" id="UP000214646"/>
    </source>
</evidence>
<dbReference type="PANTHER" id="PTHR36700:SF1">
    <property type="entry name" value="CRISPR SYSTEM CMR SUBUNIT CMR4"/>
    <property type="match status" value="1"/>
</dbReference>
<gene>
    <name evidence="4" type="ORF">FRUB_05017</name>
</gene>
<evidence type="ECO:0000256" key="2">
    <source>
        <dbReference type="SAM" id="MobiDB-lite"/>
    </source>
</evidence>
<dbReference type="GO" id="GO:0051607">
    <property type="term" value="P:defense response to virus"/>
    <property type="evidence" value="ECO:0007669"/>
    <property type="project" value="UniProtKB-KW"/>
</dbReference>
<dbReference type="Proteomes" id="UP000214646">
    <property type="component" value="Unassembled WGS sequence"/>
</dbReference>
<name>A0A225DXP7_9BACT</name>
<comment type="caution">
    <text evidence="4">The sequence shown here is derived from an EMBL/GenBank/DDBJ whole genome shotgun (WGS) entry which is preliminary data.</text>
</comment>
<dbReference type="Pfam" id="PF03787">
    <property type="entry name" value="RAMPs"/>
    <property type="match status" value="1"/>
</dbReference>
<dbReference type="InterPro" id="IPR005537">
    <property type="entry name" value="RAMP_III_fam"/>
</dbReference>
<organism evidence="4 5">
    <name type="scientific">Fimbriiglobus ruber</name>
    <dbReference type="NCBI Taxonomy" id="1908690"/>
    <lineage>
        <taxon>Bacteria</taxon>
        <taxon>Pseudomonadati</taxon>
        <taxon>Planctomycetota</taxon>
        <taxon>Planctomycetia</taxon>
        <taxon>Gemmatales</taxon>
        <taxon>Gemmataceae</taxon>
        <taxon>Fimbriiglobus</taxon>
    </lineage>
</organism>